<dbReference type="PIRSF" id="PIRSF000538">
    <property type="entry name" value="GlpK"/>
    <property type="match status" value="1"/>
</dbReference>
<dbReference type="InterPro" id="IPR018485">
    <property type="entry name" value="FGGY_C"/>
</dbReference>
<keyword evidence="2 4" id="KW-0808">Transferase</keyword>
<accession>A0ABW5P9F2</accession>
<protein>
    <submittedName>
        <fullName evidence="7">L-fuculokinase</fullName>
    </submittedName>
</protein>
<evidence type="ECO:0000256" key="4">
    <source>
        <dbReference type="RuleBase" id="RU003733"/>
    </source>
</evidence>
<comment type="caution">
    <text evidence="7">The sequence shown here is derived from an EMBL/GenBank/DDBJ whole genome shotgun (WGS) entry which is preliminary data.</text>
</comment>
<dbReference type="InterPro" id="IPR018484">
    <property type="entry name" value="FGGY_N"/>
</dbReference>
<dbReference type="Pfam" id="PF00370">
    <property type="entry name" value="FGGY_N"/>
    <property type="match status" value="1"/>
</dbReference>
<dbReference type="InterPro" id="IPR018483">
    <property type="entry name" value="Carb_kinase_FGGY_CS"/>
</dbReference>
<dbReference type="Pfam" id="PF02782">
    <property type="entry name" value="FGGY_C"/>
    <property type="match status" value="1"/>
</dbReference>
<dbReference type="RefSeq" id="WP_377601004.1">
    <property type="nucleotide sequence ID" value="NZ_JBHUME010000005.1"/>
</dbReference>
<sequence>MLLAIDVGTTNMKAGIMNEQGDCLAAASRPNRQFHHPDGYMYFDPAVLWKTVAELIREVVEQAGRPPVPAVGITSMAESGLVIGRKSGEPQTMILPWFERCALEQAGKLEQSVDVLQQFVRTGLRPSYKYGLAKLLWLQKYDPASLQNGVWVSVSAYIAHCLTGNIGEEYTLAARTYAFRIDSRAWDTELLEHLDLPTELFPPVLEAGTASGTVVPSLAEELGLQTDTLVCVSGHDHVCASLAVGAIAAGDVYNSMGTAETMVGVLPERPLDRNDYSSGLSFGLHPRKGHLFWMGGHSASGGSVEWLRQLFGVEAPLSYEQVLEELTRADRKPSGIIFLPHLIGSGAPEPNPYAKGAFIGLSSKHGRGDLIKAVLEGNAYQMEAIRRSGEDANRSPIERLLVVGGGTRNRHWLQIKADVSGLELQLPAMMEATLVGAALTAGVAAGIYPDFPGAAAAVRNRDTGIIRPSPETHVQYKRFFEQGYWPLRQPLLAYDEWLHNERMLNAYLR</sequence>
<gene>
    <name evidence="7" type="ORF">ACFSUF_05720</name>
</gene>
<proteinExistence type="inferred from homology"/>
<dbReference type="PANTHER" id="PTHR43095">
    <property type="entry name" value="SUGAR KINASE"/>
    <property type="match status" value="1"/>
</dbReference>
<keyword evidence="3 4" id="KW-0418">Kinase</keyword>
<feature type="domain" description="Carbohydrate kinase FGGY C-terminal" evidence="6">
    <location>
        <begin position="253"/>
        <end position="445"/>
    </location>
</feature>
<feature type="domain" description="Carbohydrate kinase FGGY N-terminal" evidence="5">
    <location>
        <begin position="1"/>
        <end position="242"/>
    </location>
</feature>
<evidence type="ECO:0000259" key="6">
    <source>
        <dbReference type="Pfam" id="PF02782"/>
    </source>
</evidence>
<reference evidence="8" key="1">
    <citation type="journal article" date="2019" name="Int. J. Syst. Evol. Microbiol.">
        <title>The Global Catalogue of Microorganisms (GCM) 10K type strain sequencing project: providing services to taxonomists for standard genome sequencing and annotation.</title>
        <authorList>
            <consortium name="The Broad Institute Genomics Platform"/>
            <consortium name="The Broad Institute Genome Sequencing Center for Infectious Disease"/>
            <person name="Wu L."/>
            <person name="Ma J."/>
        </authorList>
    </citation>
    <scope>NUCLEOTIDE SEQUENCE [LARGE SCALE GENOMIC DNA]</scope>
    <source>
        <strain evidence="8">KCTC 3950</strain>
    </source>
</reference>
<comment type="similarity">
    <text evidence="1 4">Belongs to the FGGY kinase family.</text>
</comment>
<dbReference type="EMBL" id="JBHUME010000005">
    <property type="protein sequence ID" value="MFD2611921.1"/>
    <property type="molecule type" value="Genomic_DNA"/>
</dbReference>
<dbReference type="InterPro" id="IPR000577">
    <property type="entry name" value="Carb_kinase_FGGY"/>
</dbReference>
<dbReference type="InterPro" id="IPR050406">
    <property type="entry name" value="FGGY_Carb_Kinase"/>
</dbReference>
<dbReference type="CDD" id="cd07773">
    <property type="entry name" value="ASKHA_NBD_FGGY_FK"/>
    <property type="match status" value="1"/>
</dbReference>
<dbReference type="SUPFAM" id="SSF53067">
    <property type="entry name" value="Actin-like ATPase domain"/>
    <property type="match status" value="2"/>
</dbReference>
<dbReference type="PANTHER" id="PTHR43095:SF5">
    <property type="entry name" value="XYLULOSE KINASE"/>
    <property type="match status" value="1"/>
</dbReference>
<evidence type="ECO:0000313" key="8">
    <source>
        <dbReference type="Proteomes" id="UP001597541"/>
    </source>
</evidence>
<evidence type="ECO:0000313" key="7">
    <source>
        <dbReference type="EMBL" id="MFD2611921.1"/>
    </source>
</evidence>
<organism evidence="7 8">
    <name type="scientific">Paenibacillus gansuensis</name>
    <dbReference type="NCBI Taxonomy" id="306542"/>
    <lineage>
        <taxon>Bacteria</taxon>
        <taxon>Bacillati</taxon>
        <taxon>Bacillota</taxon>
        <taxon>Bacilli</taxon>
        <taxon>Bacillales</taxon>
        <taxon>Paenibacillaceae</taxon>
        <taxon>Paenibacillus</taxon>
    </lineage>
</organism>
<dbReference type="PROSITE" id="PS00445">
    <property type="entry name" value="FGGY_KINASES_2"/>
    <property type="match status" value="1"/>
</dbReference>
<evidence type="ECO:0000259" key="5">
    <source>
        <dbReference type="Pfam" id="PF00370"/>
    </source>
</evidence>
<evidence type="ECO:0000256" key="1">
    <source>
        <dbReference type="ARBA" id="ARBA00009156"/>
    </source>
</evidence>
<dbReference type="InterPro" id="IPR043129">
    <property type="entry name" value="ATPase_NBD"/>
</dbReference>
<name>A0ABW5P9F2_9BACL</name>
<dbReference type="Proteomes" id="UP001597541">
    <property type="component" value="Unassembled WGS sequence"/>
</dbReference>
<evidence type="ECO:0000256" key="3">
    <source>
        <dbReference type="ARBA" id="ARBA00022777"/>
    </source>
</evidence>
<evidence type="ECO:0000256" key="2">
    <source>
        <dbReference type="ARBA" id="ARBA00022679"/>
    </source>
</evidence>
<keyword evidence="8" id="KW-1185">Reference proteome</keyword>
<dbReference type="Gene3D" id="3.30.420.40">
    <property type="match status" value="2"/>
</dbReference>